<accession>A0ABQ2DJA5</accession>
<dbReference type="PANTHER" id="PTHR31252:SF11">
    <property type="entry name" value="DUF4419 DOMAIN-CONTAINING PROTEIN"/>
    <property type="match status" value="1"/>
</dbReference>
<dbReference type="InterPro" id="IPR025533">
    <property type="entry name" value="DUF4419"/>
</dbReference>
<evidence type="ECO:0000313" key="2">
    <source>
        <dbReference type="Proteomes" id="UP000632222"/>
    </source>
</evidence>
<proteinExistence type="predicted"/>
<organism evidence="1 2">
    <name type="scientific">Deinococcus roseus</name>
    <dbReference type="NCBI Taxonomy" id="392414"/>
    <lineage>
        <taxon>Bacteria</taxon>
        <taxon>Thermotogati</taxon>
        <taxon>Deinococcota</taxon>
        <taxon>Deinococci</taxon>
        <taxon>Deinococcales</taxon>
        <taxon>Deinococcaceae</taxon>
        <taxon>Deinococcus</taxon>
    </lineage>
</organism>
<dbReference type="RefSeq" id="WP_189009639.1">
    <property type="nucleotide sequence ID" value="NZ_BMOD01000065.1"/>
</dbReference>
<dbReference type="EMBL" id="BMOD01000065">
    <property type="protein sequence ID" value="GGJ60023.1"/>
    <property type="molecule type" value="Genomic_DNA"/>
</dbReference>
<gene>
    <name evidence="1" type="ORF">GCM10008938_52680</name>
</gene>
<dbReference type="PANTHER" id="PTHR31252">
    <property type="entry name" value="DUF4419 DOMAIN-CONTAINING PROTEIN"/>
    <property type="match status" value="1"/>
</dbReference>
<comment type="caution">
    <text evidence="1">The sequence shown here is derived from an EMBL/GenBank/DDBJ whole genome shotgun (WGS) entry which is preliminary data.</text>
</comment>
<dbReference type="Pfam" id="PF14388">
    <property type="entry name" value="DUF4419"/>
    <property type="match status" value="1"/>
</dbReference>
<name>A0ABQ2DJA5_9DEIO</name>
<dbReference type="Proteomes" id="UP000632222">
    <property type="component" value="Unassembled WGS sequence"/>
</dbReference>
<sequence>MVRRICWDHTHDTQRMERYHWTLEGVNALREKHKPRQWDITLQEQQGVADPERAEALLESTSHLPDRTIPDQAKGDCRLTLQLPQGQHHQWWQGEQVHLDALASEVQGLFFAAASGPMAATQGIENGAGVRFEVDEVVPATALLQPSLLQKQLESHLRTELLCSSFDAVQKTLPTSGSHALIAAVHQAFSQHYPLTLSPDILWITLSQGVALHIQNNAEDLRHLFVQHQGKEKLTVRARQLCTPEDWAEVVQLWTEGIQDHVGQTTAEVFRCDFSTTTDTIRTTSQIVMMDGFREYFDYEVICICGIPEIILEGAVEDWVKLKQKVQRLEAWGLEWWTRHLLPLCDQWIQTAQGNPSRTFWQSIYKPEQSYGPDQITGWLKLLFPYWKERVGNEEKYTFKNPLLMAEQ</sequence>
<reference evidence="2" key="1">
    <citation type="journal article" date="2019" name="Int. J. Syst. Evol. Microbiol.">
        <title>The Global Catalogue of Microorganisms (GCM) 10K type strain sequencing project: providing services to taxonomists for standard genome sequencing and annotation.</title>
        <authorList>
            <consortium name="The Broad Institute Genomics Platform"/>
            <consortium name="The Broad Institute Genome Sequencing Center for Infectious Disease"/>
            <person name="Wu L."/>
            <person name="Ma J."/>
        </authorList>
    </citation>
    <scope>NUCLEOTIDE SEQUENCE [LARGE SCALE GENOMIC DNA]</scope>
    <source>
        <strain evidence="2">JCM 14370</strain>
    </source>
</reference>
<keyword evidence="2" id="KW-1185">Reference proteome</keyword>
<evidence type="ECO:0000313" key="1">
    <source>
        <dbReference type="EMBL" id="GGJ60023.1"/>
    </source>
</evidence>
<protein>
    <submittedName>
        <fullName evidence="1">Uncharacterized protein</fullName>
    </submittedName>
</protein>